<sequence>MRSGGGVTQYVTYAFNDWLKITGRGEVWRDNSGFFVAAFPGNLDFVRVEHGNPLGPAIGGRATTYGALPVGLAIKPPYPKNSTAWLSGPSSLRYFVERNDAIRRRNEAFAFTFGGDIIIPFKIR</sequence>
<name>A0A4Y3W8U7_NITWI</name>
<dbReference type="Proteomes" id="UP000318825">
    <property type="component" value="Unassembled WGS sequence"/>
</dbReference>
<proteinExistence type="predicted"/>
<dbReference type="EMBL" id="BJNF01000029">
    <property type="protein sequence ID" value="GEC15404.1"/>
    <property type="molecule type" value="Genomic_DNA"/>
</dbReference>
<dbReference type="Pfam" id="PF07642">
    <property type="entry name" value="BBP2"/>
    <property type="match status" value="1"/>
</dbReference>
<gene>
    <name evidence="1" type="ORF">NWI01_12960</name>
</gene>
<dbReference type="AlphaFoldDB" id="A0A4Y3W8U7"/>
<dbReference type="InterPro" id="IPR011486">
    <property type="entry name" value="BBP2"/>
</dbReference>
<reference evidence="1 2" key="1">
    <citation type="submission" date="2019-06" db="EMBL/GenBank/DDBJ databases">
        <title>Whole genome shotgun sequence of Nitrobacter winogradskyi NBRC 14297.</title>
        <authorList>
            <person name="Hosoyama A."/>
            <person name="Uohara A."/>
            <person name="Ohji S."/>
            <person name="Ichikawa N."/>
        </authorList>
    </citation>
    <scope>NUCLEOTIDE SEQUENCE [LARGE SCALE GENOMIC DNA]</scope>
    <source>
        <strain evidence="1 2">NBRC 14297</strain>
    </source>
</reference>
<protein>
    <submittedName>
        <fullName evidence="1">Uncharacterized protein</fullName>
    </submittedName>
</protein>
<comment type="caution">
    <text evidence="1">The sequence shown here is derived from an EMBL/GenBank/DDBJ whole genome shotgun (WGS) entry which is preliminary data.</text>
</comment>
<organism evidence="1 2">
    <name type="scientific">Nitrobacter winogradskyi</name>
    <name type="common">Nitrobacter agilis</name>
    <dbReference type="NCBI Taxonomy" id="913"/>
    <lineage>
        <taxon>Bacteria</taxon>
        <taxon>Pseudomonadati</taxon>
        <taxon>Pseudomonadota</taxon>
        <taxon>Alphaproteobacteria</taxon>
        <taxon>Hyphomicrobiales</taxon>
        <taxon>Nitrobacteraceae</taxon>
        <taxon>Nitrobacter</taxon>
    </lineage>
</organism>
<accession>A0A4Y3W8U7</accession>
<evidence type="ECO:0000313" key="1">
    <source>
        <dbReference type="EMBL" id="GEC15404.1"/>
    </source>
</evidence>
<evidence type="ECO:0000313" key="2">
    <source>
        <dbReference type="Proteomes" id="UP000318825"/>
    </source>
</evidence>